<reference evidence="3 4" key="1">
    <citation type="submission" date="2019-09" db="EMBL/GenBank/DDBJ databases">
        <authorList>
            <person name="Cao W.R."/>
        </authorList>
    </citation>
    <scope>NUCLEOTIDE SEQUENCE [LARGE SCALE GENOMIC DNA]</scope>
    <source>
        <strain evidence="4">a4</strain>
    </source>
</reference>
<keyword evidence="4" id="KW-1185">Reference proteome</keyword>
<organism evidence="3 4">
    <name type="scientific">Tenacibaculum aiptasiae</name>
    <dbReference type="NCBI Taxonomy" id="426481"/>
    <lineage>
        <taxon>Bacteria</taxon>
        <taxon>Pseudomonadati</taxon>
        <taxon>Bacteroidota</taxon>
        <taxon>Flavobacteriia</taxon>
        <taxon>Flavobacteriales</taxon>
        <taxon>Flavobacteriaceae</taxon>
        <taxon>Tenacibaculum</taxon>
    </lineage>
</organism>
<evidence type="ECO:0000313" key="4">
    <source>
        <dbReference type="Proteomes" id="UP000467305"/>
    </source>
</evidence>
<dbReference type="AlphaFoldDB" id="A0A7J5ARU6"/>
<feature type="compositionally biased region" description="Basic and acidic residues" evidence="2">
    <location>
        <begin position="589"/>
        <end position="599"/>
    </location>
</feature>
<dbReference type="EMBL" id="WAAU01000003">
    <property type="protein sequence ID" value="KAB1160357.1"/>
    <property type="molecule type" value="Genomic_DNA"/>
</dbReference>
<evidence type="ECO:0000313" key="3">
    <source>
        <dbReference type="EMBL" id="KAB1160357.1"/>
    </source>
</evidence>
<gene>
    <name evidence="3" type="ORF">F7018_00325</name>
</gene>
<dbReference type="Proteomes" id="UP000467305">
    <property type="component" value="Unassembled WGS sequence"/>
</dbReference>
<evidence type="ECO:0000256" key="2">
    <source>
        <dbReference type="SAM" id="MobiDB-lite"/>
    </source>
</evidence>
<sequence length="1189" mass="132862">MSKPIKSNLFRFVTLRSPQLIDDKELGFISFPEDQGLSNKALTAIDGVTTEAARKTALLNAYKTNFTPFTTRLDVKKTDSELYRFSLWLGRNKSNLSYVSITENLPKDGVSKRIENFEAVLWDQLFYNTINKKSTSVREAIIQILIGYRFVEKFKNFRPTIVPKEGSPIFSKEEKAEFVRRANASVIIPKGIVISGSNGIGISQPALSKASQDYMQADLKVALAKDKIKKYETSLKELEQKEVLYKKVEKARYDAEVKTYEASIEQIQQDATPKIQTIVDSKTGFQKELKTYPELQLPKFEFVRGEEVVRGDDSTFSTETLALLKLDELKQYDTFGEVKRVLRDEIKKDYQFVYEKTPEEAKKVAIGGATVTLDALKGAQLYSYVGAVIPSFVKGESSISMNLNVGYANAYVTNATYGLKKKNGGGAIANTKVRELSKNKGLLSLSFFPDGQMLTSGEYIFEGELTLNNGVKLRFNSVLFIDTEKIVNFFFGVDYRFVGEYSGVATKVVENGGEGAGSGEGQGSEVENEVTEVADGILYGVSQLGIADFRRVEQEVCCYVPGEVSHIENIMAREYKERSTRNLTSSEQTTEKTTEREVENLTDTTSTERNELQSETSSIINEDTATSFGANASVSGGFGGTTFNAGTNFNTSSSSSASNSNSQAQTYAQEVTERALERVVQKVSSKRTSRILKEFEENNTHGFDNRKGDEHVTGVYRWVDKIYKNKLINYGKRLMYEFALPEPAKFFIESYLENKGGDNVTNKGLIEPKKPIHPSKLSNGISSVEYLTEKNYQYLASQYNAEVKSRPEEITYAGKSFSGMSNGKGDYDELIHGSGDVIIPEGYQSSSAYASFKLLKGDGVGASVTVGSLPFSASFYGSNGVNTYKSIEKYTERVPVSYSCVGYHAANINVSIKCELTEKALEEWRNETYKAIMDAYNERLQEYNEFIENQNTNDEPSEKKKELSSQINRGIEKRELKRIAIDLIARAHNLVTFRDNYKEEGKVSDSKHVARTPEFQKHSEVVKFFEQAFDWEIMAYTFYPYFYGNEDNWEANFEYNEGSDPIFQAFLQSGMARSVVPVRPGFEEAVNWYMKTGEIWNGQGMVTDVDDDLYISVAEEMQTIEGEVEGTWETRVPTALTVLQADSVVLNEGGLPCNPDCEGQGLFSSSSSKIGGSPDGVDFDIIGQTNNVA</sequence>
<protein>
    <submittedName>
        <fullName evidence="3">Uncharacterized protein</fullName>
    </submittedName>
</protein>
<dbReference type="RefSeq" id="WP_150897986.1">
    <property type="nucleotide sequence ID" value="NZ_WAAU01000003.1"/>
</dbReference>
<proteinExistence type="predicted"/>
<keyword evidence="1" id="KW-0175">Coiled coil</keyword>
<feature type="region of interest" description="Disordered" evidence="2">
    <location>
        <begin position="575"/>
        <end position="616"/>
    </location>
</feature>
<evidence type="ECO:0000256" key="1">
    <source>
        <dbReference type="SAM" id="Coils"/>
    </source>
</evidence>
<dbReference type="OrthoDB" id="8563833at2"/>
<accession>A0A7J5ARU6</accession>
<feature type="coiled-coil region" evidence="1">
    <location>
        <begin position="221"/>
        <end position="270"/>
    </location>
</feature>
<comment type="caution">
    <text evidence="3">The sequence shown here is derived from an EMBL/GenBank/DDBJ whole genome shotgun (WGS) entry which is preliminary data.</text>
</comment>
<name>A0A7J5ARU6_9FLAO</name>